<comment type="caution">
    <text evidence="1">The sequence shown here is derived from an EMBL/GenBank/DDBJ whole genome shotgun (WGS) entry which is preliminary data.</text>
</comment>
<accession>A0A8J2JW68</accession>
<reference evidence="1" key="1">
    <citation type="submission" date="2021-06" db="EMBL/GenBank/DDBJ databases">
        <authorList>
            <person name="Hodson N. C."/>
            <person name="Mongue J. A."/>
            <person name="Jaron S. K."/>
        </authorList>
    </citation>
    <scope>NUCLEOTIDE SEQUENCE</scope>
</reference>
<evidence type="ECO:0000313" key="1">
    <source>
        <dbReference type="EMBL" id="CAG7726464.1"/>
    </source>
</evidence>
<gene>
    <name evidence="1" type="ORF">AFUS01_LOCUS15377</name>
</gene>
<dbReference type="Proteomes" id="UP000708208">
    <property type="component" value="Unassembled WGS sequence"/>
</dbReference>
<keyword evidence="2" id="KW-1185">Reference proteome</keyword>
<name>A0A8J2JW68_9HEXA</name>
<proteinExistence type="predicted"/>
<dbReference type="EMBL" id="CAJVCH010135840">
    <property type="protein sequence ID" value="CAG7726464.1"/>
    <property type="molecule type" value="Genomic_DNA"/>
</dbReference>
<dbReference type="OrthoDB" id="7692288at2759"/>
<sequence>MGDISCSIPTPATCLICGPSMSGKTQMVLDMIRQRRKIFDPPLERVVYVYSDFQADFFTLQQHDSQVIFTNKLEEIDKLASSNCLLVIDDYQDELVKGKFNELITRYFTKHAHHRAITVILILQSVYAPGFRQINLNTQWMCIYDFPRDRSVIMSIAKQICPGETAFLVDAYKKAVTDQEWGKLIIDLHPKHKTYKYWCRSDIFPTPDCQVYAPK</sequence>
<dbReference type="AlphaFoldDB" id="A0A8J2JW68"/>
<protein>
    <submittedName>
        <fullName evidence="1">Uncharacterized protein</fullName>
    </submittedName>
</protein>
<evidence type="ECO:0000313" key="2">
    <source>
        <dbReference type="Proteomes" id="UP000708208"/>
    </source>
</evidence>
<organism evidence="1 2">
    <name type="scientific">Allacma fusca</name>
    <dbReference type="NCBI Taxonomy" id="39272"/>
    <lineage>
        <taxon>Eukaryota</taxon>
        <taxon>Metazoa</taxon>
        <taxon>Ecdysozoa</taxon>
        <taxon>Arthropoda</taxon>
        <taxon>Hexapoda</taxon>
        <taxon>Collembola</taxon>
        <taxon>Symphypleona</taxon>
        <taxon>Sminthuridae</taxon>
        <taxon>Allacma</taxon>
    </lineage>
</organism>